<keyword evidence="15" id="KW-1185">Reference proteome</keyword>
<sequence>MESSVEDSVRAKMESMRVICDREITINEQKMDSVTASFLQSLESIKAKSRATVQNQSKLEKMKADLRKAEDELVKVLAVKTRKEAKQMATRDSISVTKARLEELKRNVEAQRARRDDYSAIISQQSLGDLLLFYWLVGYTFRFSFFILVPSIALATTAEKTKQDLERKGQIQQAISWYNRVLGFHIEGGHGVRFTFSNINMKNPNEEYSFTIRHADDTYTLLYCDPPLNDIKELIQELNRTNGLFKFVRIMREKFEEAATVGIFSSSATVFLTLLSELATGRSTFLFSKMLFYFTNAADRLSSQSSTLHQDYCTISVSAPSFSVSTDRSESPAKTNEYQIQRGEVNRQVNEVIHGHESPTKKNQLHIQHGEVSRQSKKANHGRNVNPALLSPGSASTPRRSTRIKDSNLSLGIKGEIRLFHTGFDSSYMLQVSSFTCRILVLAVVLISDVI</sequence>
<feature type="region of interest" description="Disordered" evidence="11">
    <location>
        <begin position="322"/>
        <end position="341"/>
    </location>
</feature>
<keyword evidence="6 10" id="KW-0175">Coiled coil</keyword>
<dbReference type="Gene3D" id="3.30.457.50">
    <property type="entry name" value="Chromosome segregation protein Spc25"/>
    <property type="match status" value="1"/>
</dbReference>
<feature type="domain" description="Chromosome segregation protein Spc25 C-terminal" evidence="13">
    <location>
        <begin position="188"/>
        <end position="255"/>
    </location>
</feature>
<dbReference type="InterPro" id="IPR045143">
    <property type="entry name" value="Spc25"/>
</dbReference>
<dbReference type="PANTHER" id="PTHR14281">
    <property type="entry name" value="KINETOCHORE PROTEIN SPC25-RELATED"/>
    <property type="match status" value="1"/>
</dbReference>
<keyword evidence="8 9" id="KW-0137">Centromere</keyword>
<dbReference type="GO" id="GO:0007059">
    <property type="term" value="P:chromosome segregation"/>
    <property type="evidence" value="ECO:0007669"/>
    <property type="project" value="InterPro"/>
</dbReference>
<evidence type="ECO:0000256" key="12">
    <source>
        <dbReference type="SAM" id="Phobius"/>
    </source>
</evidence>
<accession>A0AAP0M3R5</accession>
<evidence type="ECO:0000256" key="9">
    <source>
        <dbReference type="RuleBase" id="RU367150"/>
    </source>
</evidence>
<evidence type="ECO:0000256" key="6">
    <source>
        <dbReference type="ARBA" id="ARBA00023054"/>
    </source>
</evidence>
<dbReference type="Proteomes" id="UP001428341">
    <property type="component" value="Unassembled WGS sequence"/>
</dbReference>
<reference evidence="14 15" key="1">
    <citation type="submission" date="2024-05" db="EMBL/GenBank/DDBJ databases">
        <title>Haplotype-resolved chromosome-level genome assembly of Huyou (Citrus changshanensis).</title>
        <authorList>
            <person name="Miao C."/>
            <person name="Chen W."/>
            <person name="Wu Y."/>
            <person name="Wang L."/>
            <person name="Zhao S."/>
            <person name="Grierson D."/>
            <person name="Xu C."/>
            <person name="Chen K."/>
        </authorList>
    </citation>
    <scope>NUCLEOTIDE SEQUENCE [LARGE SCALE GENOMIC DNA]</scope>
    <source>
        <strain evidence="14">01-14</strain>
        <tissue evidence="14">Leaf</tissue>
    </source>
</reference>
<feature type="compositionally biased region" description="Polar residues" evidence="11">
    <location>
        <begin position="322"/>
        <end position="339"/>
    </location>
</feature>
<evidence type="ECO:0000256" key="5">
    <source>
        <dbReference type="ARBA" id="ARBA00022776"/>
    </source>
</evidence>
<feature type="transmembrane region" description="Helical" evidence="12">
    <location>
        <begin position="132"/>
        <end position="158"/>
    </location>
</feature>
<evidence type="ECO:0000256" key="1">
    <source>
        <dbReference type="ARBA" id="ARBA00004584"/>
    </source>
</evidence>
<dbReference type="EMBL" id="JBCGBO010000005">
    <property type="protein sequence ID" value="KAK9198069.1"/>
    <property type="molecule type" value="Genomic_DNA"/>
</dbReference>
<keyword evidence="4 9" id="KW-0132">Cell division</keyword>
<dbReference type="GO" id="GO:0031262">
    <property type="term" value="C:Ndc80 complex"/>
    <property type="evidence" value="ECO:0007669"/>
    <property type="project" value="InterPro"/>
</dbReference>
<dbReference type="GO" id="GO:0051301">
    <property type="term" value="P:cell division"/>
    <property type="evidence" value="ECO:0007669"/>
    <property type="project" value="UniProtKB-UniRule"/>
</dbReference>
<comment type="subunit">
    <text evidence="9">Component of the NDC80 complex.</text>
</comment>
<keyword evidence="3 9" id="KW-0158">Chromosome</keyword>
<evidence type="ECO:0000256" key="2">
    <source>
        <dbReference type="ARBA" id="ARBA00006379"/>
    </source>
</evidence>
<protein>
    <recommendedName>
        <fullName evidence="9">Kinetochore protein SPC25</fullName>
    </recommendedName>
</protein>
<organism evidence="14 15">
    <name type="scientific">Citrus x changshan-huyou</name>
    <dbReference type="NCBI Taxonomy" id="2935761"/>
    <lineage>
        <taxon>Eukaryota</taxon>
        <taxon>Viridiplantae</taxon>
        <taxon>Streptophyta</taxon>
        <taxon>Embryophyta</taxon>
        <taxon>Tracheophyta</taxon>
        <taxon>Spermatophyta</taxon>
        <taxon>Magnoliopsida</taxon>
        <taxon>eudicotyledons</taxon>
        <taxon>Gunneridae</taxon>
        <taxon>Pentapetalae</taxon>
        <taxon>rosids</taxon>
        <taxon>malvids</taxon>
        <taxon>Sapindales</taxon>
        <taxon>Rutaceae</taxon>
        <taxon>Aurantioideae</taxon>
        <taxon>Citrus</taxon>
    </lineage>
</organism>
<dbReference type="PANTHER" id="PTHR14281:SF0">
    <property type="entry name" value="KINETOCHORE PROTEIN SPC25"/>
    <property type="match status" value="1"/>
</dbReference>
<dbReference type="AlphaFoldDB" id="A0AAP0M3R5"/>
<dbReference type="Pfam" id="PF08234">
    <property type="entry name" value="Spindle_Spc25"/>
    <property type="match status" value="1"/>
</dbReference>
<feature type="region of interest" description="Disordered" evidence="11">
    <location>
        <begin position="356"/>
        <end position="403"/>
    </location>
</feature>
<comment type="similarity">
    <text evidence="2 9">Belongs to the SPC25 family.</text>
</comment>
<evidence type="ECO:0000256" key="8">
    <source>
        <dbReference type="ARBA" id="ARBA00023328"/>
    </source>
</evidence>
<keyword evidence="5 9" id="KW-0498">Mitosis</keyword>
<keyword evidence="12" id="KW-0812">Transmembrane</keyword>
<evidence type="ECO:0000259" key="13">
    <source>
        <dbReference type="Pfam" id="PF08234"/>
    </source>
</evidence>
<name>A0AAP0M3R5_9ROSI</name>
<evidence type="ECO:0000256" key="3">
    <source>
        <dbReference type="ARBA" id="ARBA00022454"/>
    </source>
</evidence>
<evidence type="ECO:0000256" key="7">
    <source>
        <dbReference type="ARBA" id="ARBA00023306"/>
    </source>
</evidence>
<keyword evidence="9" id="KW-0995">Kinetochore</keyword>
<comment type="subcellular location">
    <subcellularLocation>
        <location evidence="1">Chromosome</location>
        <location evidence="1">Centromere</location>
    </subcellularLocation>
    <subcellularLocation>
        <location evidence="9">Nucleus</location>
    </subcellularLocation>
    <subcellularLocation>
        <location evidence="9">Chromosome</location>
        <location evidence="9">Centromere</location>
        <location evidence="9">Kinetochore</location>
    </subcellularLocation>
</comment>
<evidence type="ECO:0000313" key="15">
    <source>
        <dbReference type="Proteomes" id="UP001428341"/>
    </source>
</evidence>
<evidence type="ECO:0000256" key="10">
    <source>
        <dbReference type="SAM" id="Coils"/>
    </source>
</evidence>
<gene>
    <name evidence="14" type="ORF">WN944_013252</name>
</gene>
<proteinExistence type="inferred from homology"/>
<keyword evidence="12" id="KW-0472">Membrane</keyword>
<keyword evidence="9" id="KW-0539">Nucleus</keyword>
<dbReference type="InterPro" id="IPR013255">
    <property type="entry name" value="Spc25_C"/>
</dbReference>
<keyword evidence="12" id="KW-1133">Transmembrane helix</keyword>
<evidence type="ECO:0000256" key="11">
    <source>
        <dbReference type="SAM" id="MobiDB-lite"/>
    </source>
</evidence>
<feature type="coiled-coil region" evidence="10">
    <location>
        <begin position="52"/>
        <end position="121"/>
    </location>
</feature>
<evidence type="ECO:0000313" key="14">
    <source>
        <dbReference type="EMBL" id="KAK9198069.1"/>
    </source>
</evidence>
<dbReference type="CDD" id="cd23784">
    <property type="entry name" value="RWD_Spc25"/>
    <property type="match status" value="1"/>
</dbReference>
<evidence type="ECO:0000256" key="4">
    <source>
        <dbReference type="ARBA" id="ARBA00022618"/>
    </source>
</evidence>
<comment type="function">
    <text evidence="9">Acts as a component of the essential kinetochore-associated NDC80 complex, which is required for chromosome segregation and spindle checkpoint activity.</text>
</comment>
<dbReference type="GO" id="GO:0005634">
    <property type="term" value="C:nucleus"/>
    <property type="evidence" value="ECO:0007669"/>
    <property type="project" value="UniProtKB-SubCell"/>
</dbReference>
<keyword evidence="7 9" id="KW-0131">Cell cycle</keyword>
<dbReference type="FunFam" id="3.30.457.50:FF:000001">
    <property type="entry name" value="Probable kinetochore protein spc25"/>
    <property type="match status" value="1"/>
</dbReference>
<comment type="caution">
    <text evidence="14">The sequence shown here is derived from an EMBL/GenBank/DDBJ whole genome shotgun (WGS) entry which is preliminary data.</text>
</comment>